<dbReference type="EMBL" id="JACIDZ010000007">
    <property type="protein sequence ID" value="MBB4122523.1"/>
    <property type="molecule type" value="Genomic_DNA"/>
</dbReference>
<dbReference type="InterPro" id="IPR024072">
    <property type="entry name" value="DHFR-like_dom_sf"/>
</dbReference>
<feature type="binding site" evidence="12">
    <location>
        <position position="224"/>
    </location>
    <ligand>
        <name>NADP(+)</name>
        <dbReference type="ChEBI" id="CHEBI:58349"/>
    </ligand>
</feature>
<feature type="active site" description="Proton donor" evidence="11">
    <location>
        <position position="65"/>
    </location>
</feature>
<dbReference type="Gene3D" id="3.40.430.10">
    <property type="entry name" value="Dihydrofolate Reductase, subunit A"/>
    <property type="match status" value="2"/>
</dbReference>
<feature type="binding site" evidence="12">
    <location>
        <position position="231"/>
    </location>
    <ligand>
        <name>substrate</name>
    </ligand>
</feature>
<evidence type="ECO:0000256" key="7">
    <source>
        <dbReference type="ARBA" id="ARBA00022723"/>
    </source>
</evidence>
<keyword evidence="7 10" id="KW-0479">Metal-binding</keyword>
<comment type="cofactor">
    <cofactor evidence="10 13">
        <name>Zn(2+)</name>
        <dbReference type="ChEBI" id="CHEBI:29105"/>
    </cofactor>
    <text evidence="10 13">Binds 1 zinc ion.</text>
</comment>
<gene>
    <name evidence="15" type="ORF">GGR30_002455</name>
</gene>
<comment type="pathway">
    <text evidence="3 10">Cofactor biosynthesis; riboflavin biosynthesis; 5-amino-6-(D-ribitylamino)uracil from GTP: step 3/4.</text>
</comment>
<dbReference type="Pfam" id="PF00383">
    <property type="entry name" value="dCMP_cyt_deam_1"/>
    <property type="match status" value="1"/>
</dbReference>
<comment type="similarity">
    <text evidence="5 10">In the C-terminal section; belongs to the HTP reductase family.</text>
</comment>
<keyword evidence="10 15" id="KW-0378">Hydrolase</keyword>
<comment type="similarity">
    <text evidence="4 10">In the N-terminal section; belongs to the cytidine and deoxycytidylate deaminase family.</text>
</comment>
<evidence type="ECO:0000256" key="9">
    <source>
        <dbReference type="ARBA" id="ARBA00023268"/>
    </source>
</evidence>
<evidence type="ECO:0000313" key="15">
    <source>
        <dbReference type="EMBL" id="MBB4122523.1"/>
    </source>
</evidence>
<dbReference type="InterPro" id="IPR016193">
    <property type="entry name" value="Cytidine_deaminase-like"/>
</dbReference>
<evidence type="ECO:0000256" key="11">
    <source>
        <dbReference type="PIRSR" id="PIRSR006769-1"/>
    </source>
</evidence>
<dbReference type="GO" id="GO:0008835">
    <property type="term" value="F:diaminohydroxyphosphoribosylaminopyrimidine deaminase activity"/>
    <property type="evidence" value="ECO:0007669"/>
    <property type="project" value="UniProtKB-EC"/>
</dbReference>
<evidence type="ECO:0000256" key="12">
    <source>
        <dbReference type="PIRSR" id="PIRSR006769-2"/>
    </source>
</evidence>
<dbReference type="PANTHER" id="PTHR11079">
    <property type="entry name" value="CYTOSINE DEAMINASE FAMILY MEMBER"/>
    <property type="match status" value="1"/>
</dbReference>
<organism evidence="15 16">
    <name type="scientific">Martelella radicis</name>
    <dbReference type="NCBI Taxonomy" id="1397476"/>
    <lineage>
        <taxon>Bacteria</taxon>
        <taxon>Pseudomonadati</taxon>
        <taxon>Pseudomonadota</taxon>
        <taxon>Alphaproteobacteria</taxon>
        <taxon>Hyphomicrobiales</taxon>
        <taxon>Aurantimonadaceae</taxon>
        <taxon>Martelella</taxon>
    </lineage>
</organism>
<evidence type="ECO:0000256" key="13">
    <source>
        <dbReference type="PIRSR" id="PIRSR006769-3"/>
    </source>
</evidence>
<dbReference type="SUPFAM" id="SSF53597">
    <property type="entry name" value="Dihydrofolate reductase-like"/>
    <property type="match status" value="1"/>
</dbReference>
<comment type="function">
    <text evidence="1 10">Converts 2,5-diamino-6-(ribosylamino)-4(3h)-pyrimidinone 5'-phosphate into 5-amino-6-(ribosylamino)-2,4(1h,3h)-pyrimidinedione 5'-phosphate.</text>
</comment>
<keyword evidence="8 10" id="KW-0862">Zinc</keyword>
<evidence type="ECO:0000313" key="16">
    <source>
        <dbReference type="Proteomes" id="UP000530571"/>
    </source>
</evidence>
<dbReference type="NCBIfam" id="TIGR00326">
    <property type="entry name" value="eubact_ribD"/>
    <property type="match status" value="1"/>
</dbReference>
<keyword evidence="10 15" id="KW-0560">Oxidoreductase</keyword>
<dbReference type="EC" id="1.1.1.193" evidence="10"/>
<keyword evidence="9" id="KW-0511">Multifunctional enzyme</keyword>
<evidence type="ECO:0000256" key="3">
    <source>
        <dbReference type="ARBA" id="ARBA00004910"/>
    </source>
</evidence>
<dbReference type="EC" id="3.5.4.26" evidence="10"/>
<dbReference type="CDD" id="cd01284">
    <property type="entry name" value="Riboflavin_deaminase-reductase"/>
    <property type="match status" value="1"/>
</dbReference>
<dbReference type="Pfam" id="PF01872">
    <property type="entry name" value="RibD_C"/>
    <property type="match status" value="1"/>
</dbReference>
<evidence type="ECO:0000256" key="10">
    <source>
        <dbReference type="PIRNR" id="PIRNR006769"/>
    </source>
</evidence>
<comment type="caution">
    <text evidence="15">The sequence shown here is derived from an EMBL/GenBank/DDBJ whole genome shotgun (WGS) entry which is preliminary data.</text>
</comment>
<evidence type="ECO:0000256" key="4">
    <source>
        <dbReference type="ARBA" id="ARBA00005259"/>
    </source>
</evidence>
<feature type="binding site" evidence="12">
    <location>
        <position position="291"/>
    </location>
    <ligand>
        <name>substrate</name>
    </ligand>
</feature>
<dbReference type="InterPro" id="IPR016192">
    <property type="entry name" value="APOBEC/CMP_deaminase_Zn-bd"/>
</dbReference>
<name>A0A7W6KJK7_9HYPH</name>
<dbReference type="UniPathway" id="UPA00275">
    <property type="reaction ID" value="UER00401"/>
</dbReference>
<feature type="binding site" evidence="12">
    <location>
        <position position="220"/>
    </location>
    <ligand>
        <name>NADP(+)</name>
        <dbReference type="ChEBI" id="CHEBI:58349"/>
    </ligand>
</feature>
<comment type="pathway">
    <text evidence="2 10">Cofactor biosynthesis; riboflavin biosynthesis; 5-amino-6-(D-ribitylamino)uracil from GTP: step 2/4.</text>
</comment>
<dbReference type="PROSITE" id="PS51747">
    <property type="entry name" value="CYT_DCMP_DEAMINASES_2"/>
    <property type="match status" value="1"/>
</dbReference>
<dbReference type="SUPFAM" id="SSF53927">
    <property type="entry name" value="Cytidine deaminase-like"/>
    <property type="match status" value="1"/>
</dbReference>
<reference evidence="15 16" key="1">
    <citation type="submission" date="2020-08" db="EMBL/GenBank/DDBJ databases">
        <title>Genomic Encyclopedia of Type Strains, Phase IV (KMG-IV): sequencing the most valuable type-strain genomes for metagenomic binning, comparative biology and taxonomic classification.</title>
        <authorList>
            <person name="Goeker M."/>
        </authorList>
    </citation>
    <scope>NUCLEOTIDE SEQUENCE [LARGE SCALE GENOMIC DNA]</scope>
    <source>
        <strain evidence="15 16">DSM 28101</strain>
    </source>
</reference>
<protein>
    <recommendedName>
        <fullName evidence="10">Riboflavin biosynthesis protein RibD</fullName>
    </recommendedName>
    <domain>
        <recommendedName>
            <fullName evidence="10">Diaminohydroxyphosphoribosylaminopyrimidine deaminase</fullName>
            <shortName evidence="10">DRAP deaminase</shortName>
            <ecNumber evidence="10">3.5.4.26</ecNumber>
        </recommendedName>
        <alternativeName>
            <fullName evidence="10">Riboflavin-specific deaminase</fullName>
        </alternativeName>
    </domain>
    <domain>
        <recommendedName>
            <fullName evidence="10">5-amino-6-(5-phosphoribosylamino)uracil reductase</fullName>
            <ecNumber evidence="10">1.1.1.193</ecNumber>
        </recommendedName>
        <alternativeName>
            <fullName evidence="10">HTP reductase</fullName>
        </alternativeName>
    </domain>
</protein>
<feature type="binding site" evidence="12">
    <location>
        <begin position="293"/>
        <end position="299"/>
    </location>
    <ligand>
        <name>NADP(+)</name>
        <dbReference type="ChEBI" id="CHEBI:58349"/>
    </ligand>
</feature>
<evidence type="ECO:0000256" key="5">
    <source>
        <dbReference type="ARBA" id="ARBA00007417"/>
    </source>
</evidence>
<dbReference type="Gene3D" id="3.40.140.10">
    <property type="entry name" value="Cytidine Deaminase, domain 2"/>
    <property type="match status" value="1"/>
</dbReference>
<dbReference type="PROSITE" id="PS00903">
    <property type="entry name" value="CYT_DCMP_DEAMINASES_1"/>
    <property type="match status" value="1"/>
</dbReference>
<dbReference type="PIRSF" id="PIRSF006769">
    <property type="entry name" value="RibD"/>
    <property type="match status" value="1"/>
</dbReference>
<dbReference type="RefSeq" id="WP_183486595.1">
    <property type="nucleotide sequence ID" value="NZ_JACIDZ010000007.1"/>
</dbReference>
<dbReference type="InterPro" id="IPR002125">
    <property type="entry name" value="CMP_dCMP_dom"/>
</dbReference>
<dbReference type="PANTHER" id="PTHR11079:SF162">
    <property type="entry name" value="RIBOFLAVIN BIOSYNTHESIS PROTEIN PYRD, CHLOROPLASTIC"/>
    <property type="match status" value="1"/>
</dbReference>
<dbReference type="GO" id="GO:0008703">
    <property type="term" value="F:5-amino-6-(5-phosphoribosylamino)uracil reductase activity"/>
    <property type="evidence" value="ECO:0007669"/>
    <property type="project" value="UniProtKB-EC"/>
</dbReference>
<sequence length="343" mass="35968">MGIHPAKDSLNAAVVTAALARALDGAGRFAGATTPNPPVGCVLLDAAGTVIAEGYHRKAGMAHAEAEAIASARAAGLVERIDTVVVTLEPCNHHGRTPPCADAILATPARRVIIGAPDPNPGVAGGGAVRLAAAGLSVSFAADLPGERAGTLARRASRLIAPFSKHVLTCLPWVTVKQALDETDDMVPPAGAKTFTSPSSLVLAHRLRRRADAILTGSGTILADNPEFTVRRVADFAGKSRILAILDRRSRVPDAYVAAAEARGFRVIRPEALEAALEELGRRGIMEVLVEAGPTLTAAVLQGGFWDEHVLIHKDNPDRVRVFHRSLEFDASDIAVLPHGEEE</sequence>
<feature type="binding site" evidence="13">
    <location>
        <position position="63"/>
    </location>
    <ligand>
        <name>Zn(2+)</name>
        <dbReference type="ChEBI" id="CHEBI:29105"/>
        <note>catalytic</note>
    </ligand>
</feature>
<keyword evidence="10 12" id="KW-0521">NADP</keyword>
<dbReference type="GO" id="GO:0008270">
    <property type="term" value="F:zinc ion binding"/>
    <property type="evidence" value="ECO:0007669"/>
    <property type="project" value="InterPro"/>
</dbReference>
<keyword evidence="6 10" id="KW-0686">Riboflavin biosynthesis</keyword>
<dbReference type="AlphaFoldDB" id="A0A7W6KJK7"/>
<dbReference type="Proteomes" id="UP000530571">
    <property type="component" value="Unassembled WGS sequence"/>
</dbReference>
<proteinExistence type="inferred from homology"/>
<feature type="binding site" evidence="12">
    <location>
        <position position="208"/>
    </location>
    <ligand>
        <name>substrate</name>
    </ligand>
</feature>
<evidence type="ECO:0000256" key="1">
    <source>
        <dbReference type="ARBA" id="ARBA00002151"/>
    </source>
</evidence>
<feature type="domain" description="CMP/dCMP-type deaminase" evidence="14">
    <location>
        <begin position="13"/>
        <end position="139"/>
    </location>
</feature>
<feature type="binding site" evidence="12">
    <location>
        <position position="179"/>
    </location>
    <ligand>
        <name>NADP(+)</name>
        <dbReference type="ChEBI" id="CHEBI:58349"/>
    </ligand>
</feature>
<accession>A0A7W6KJK7</accession>
<keyword evidence="16" id="KW-1185">Reference proteome</keyword>
<comment type="catalytic activity">
    <reaction evidence="10">
        <text>2,5-diamino-6-hydroxy-4-(5-phosphoribosylamino)-pyrimidine + H2O + H(+) = 5-amino-6-(5-phospho-D-ribosylamino)uracil + NH4(+)</text>
        <dbReference type="Rhea" id="RHEA:21868"/>
        <dbReference type="ChEBI" id="CHEBI:15377"/>
        <dbReference type="ChEBI" id="CHEBI:15378"/>
        <dbReference type="ChEBI" id="CHEBI:28938"/>
        <dbReference type="ChEBI" id="CHEBI:58453"/>
        <dbReference type="ChEBI" id="CHEBI:58614"/>
        <dbReference type="EC" id="3.5.4.26"/>
    </reaction>
</comment>
<evidence type="ECO:0000259" key="14">
    <source>
        <dbReference type="PROSITE" id="PS51747"/>
    </source>
</evidence>
<evidence type="ECO:0000256" key="8">
    <source>
        <dbReference type="ARBA" id="ARBA00022833"/>
    </source>
</evidence>
<feature type="binding site" evidence="13">
    <location>
        <position position="100"/>
    </location>
    <ligand>
        <name>Zn(2+)</name>
        <dbReference type="ChEBI" id="CHEBI:29105"/>
        <note>catalytic</note>
    </ligand>
</feature>
<evidence type="ECO:0000256" key="2">
    <source>
        <dbReference type="ARBA" id="ARBA00004882"/>
    </source>
</evidence>
<dbReference type="InterPro" id="IPR002734">
    <property type="entry name" value="RibDG_C"/>
</dbReference>
<comment type="catalytic activity">
    <reaction evidence="10">
        <text>5-amino-6-(5-phospho-D-ribitylamino)uracil + NADP(+) = 5-amino-6-(5-phospho-D-ribosylamino)uracil + NADPH + H(+)</text>
        <dbReference type="Rhea" id="RHEA:17845"/>
        <dbReference type="ChEBI" id="CHEBI:15378"/>
        <dbReference type="ChEBI" id="CHEBI:57783"/>
        <dbReference type="ChEBI" id="CHEBI:58349"/>
        <dbReference type="ChEBI" id="CHEBI:58421"/>
        <dbReference type="ChEBI" id="CHEBI:58453"/>
        <dbReference type="EC" id="1.1.1.193"/>
    </reaction>
</comment>
<evidence type="ECO:0000256" key="6">
    <source>
        <dbReference type="ARBA" id="ARBA00022619"/>
    </source>
</evidence>
<dbReference type="InterPro" id="IPR004794">
    <property type="entry name" value="Eubact_RibD"/>
</dbReference>
<dbReference type="GO" id="GO:0009231">
    <property type="term" value="P:riboflavin biosynthetic process"/>
    <property type="evidence" value="ECO:0007669"/>
    <property type="project" value="UniProtKB-UniPathway"/>
</dbReference>
<feature type="binding site" evidence="13">
    <location>
        <position position="91"/>
    </location>
    <ligand>
        <name>Zn(2+)</name>
        <dbReference type="ChEBI" id="CHEBI:29105"/>
        <note>catalytic</note>
    </ligand>
</feature>